<dbReference type="AlphaFoldDB" id="A0A9D4LCU8"/>
<evidence type="ECO:0000256" key="1">
    <source>
        <dbReference type="SAM" id="MobiDB-lite"/>
    </source>
</evidence>
<name>A0A9D4LCU8_DREPO</name>
<evidence type="ECO:0000313" key="3">
    <source>
        <dbReference type="Proteomes" id="UP000828390"/>
    </source>
</evidence>
<dbReference type="EMBL" id="JAIWYP010000003">
    <property type="protein sequence ID" value="KAH3854666.1"/>
    <property type="molecule type" value="Genomic_DNA"/>
</dbReference>
<protein>
    <submittedName>
        <fullName evidence="2">Uncharacterized protein</fullName>
    </submittedName>
</protein>
<organism evidence="2 3">
    <name type="scientific">Dreissena polymorpha</name>
    <name type="common">Zebra mussel</name>
    <name type="synonym">Mytilus polymorpha</name>
    <dbReference type="NCBI Taxonomy" id="45954"/>
    <lineage>
        <taxon>Eukaryota</taxon>
        <taxon>Metazoa</taxon>
        <taxon>Spiralia</taxon>
        <taxon>Lophotrochozoa</taxon>
        <taxon>Mollusca</taxon>
        <taxon>Bivalvia</taxon>
        <taxon>Autobranchia</taxon>
        <taxon>Heteroconchia</taxon>
        <taxon>Euheterodonta</taxon>
        <taxon>Imparidentia</taxon>
        <taxon>Neoheterodontei</taxon>
        <taxon>Myida</taxon>
        <taxon>Dreissenoidea</taxon>
        <taxon>Dreissenidae</taxon>
        <taxon>Dreissena</taxon>
    </lineage>
</organism>
<evidence type="ECO:0000313" key="2">
    <source>
        <dbReference type="EMBL" id="KAH3854666.1"/>
    </source>
</evidence>
<dbReference type="Proteomes" id="UP000828390">
    <property type="component" value="Unassembled WGS sequence"/>
</dbReference>
<gene>
    <name evidence="2" type="ORF">DPMN_097212</name>
</gene>
<proteinExistence type="predicted"/>
<sequence>MGYLPKKLKKSPEGAYARSTSTSSVAAVRFLCCVASSQKEKSGRECSAGAQLTKQAHAS</sequence>
<keyword evidence="3" id="KW-1185">Reference proteome</keyword>
<comment type="caution">
    <text evidence="2">The sequence shown here is derived from an EMBL/GenBank/DDBJ whole genome shotgun (WGS) entry which is preliminary data.</text>
</comment>
<feature type="region of interest" description="Disordered" evidence="1">
    <location>
        <begin position="1"/>
        <end position="21"/>
    </location>
</feature>
<accession>A0A9D4LCU8</accession>
<reference evidence="2" key="1">
    <citation type="journal article" date="2019" name="bioRxiv">
        <title>The Genome of the Zebra Mussel, Dreissena polymorpha: A Resource for Invasive Species Research.</title>
        <authorList>
            <person name="McCartney M.A."/>
            <person name="Auch B."/>
            <person name="Kono T."/>
            <person name="Mallez S."/>
            <person name="Zhang Y."/>
            <person name="Obille A."/>
            <person name="Becker A."/>
            <person name="Abrahante J.E."/>
            <person name="Garbe J."/>
            <person name="Badalamenti J.P."/>
            <person name="Herman A."/>
            <person name="Mangelson H."/>
            <person name="Liachko I."/>
            <person name="Sullivan S."/>
            <person name="Sone E.D."/>
            <person name="Koren S."/>
            <person name="Silverstein K.A.T."/>
            <person name="Beckman K.B."/>
            <person name="Gohl D.M."/>
        </authorList>
    </citation>
    <scope>NUCLEOTIDE SEQUENCE</scope>
    <source>
        <strain evidence="2">Duluth1</strain>
        <tissue evidence="2">Whole animal</tissue>
    </source>
</reference>
<reference evidence="2" key="2">
    <citation type="submission" date="2020-11" db="EMBL/GenBank/DDBJ databases">
        <authorList>
            <person name="McCartney M.A."/>
            <person name="Auch B."/>
            <person name="Kono T."/>
            <person name="Mallez S."/>
            <person name="Becker A."/>
            <person name="Gohl D.M."/>
            <person name="Silverstein K.A.T."/>
            <person name="Koren S."/>
            <person name="Bechman K.B."/>
            <person name="Herman A."/>
            <person name="Abrahante J.E."/>
            <person name="Garbe J."/>
        </authorList>
    </citation>
    <scope>NUCLEOTIDE SEQUENCE</scope>
    <source>
        <strain evidence="2">Duluth1</strain>
        <tissue evidence="2">Whole animal</tissue>
    </source>
</reference>